<dbReference type="GO" id="GO:0016491">
    <property type="term" value="F:oxidoreductase activity"/>
    <property type="evidence" value="ECO:0007669"/>
    <property type="project" value="UniProtKB-KW"/>
</dbReference>
<name>A0A372NRZ4_9SPHI</name>
<comment type="similarity">
    <text evidence="1 3">Belongs to the short-chain dehydrogenases/reductases (SDR) family.</text>
</comment>
<evidence type="ECO:0000256" key="2">
    <source>
        <dbReference type="ARBA" id="ARBA00023002"/>
    </source>
</evidence>
<dbReference type="PRINTS" id="PR00081">
    <property type="entry name" value="GDHRDH"/>
</dbReference>
<dbReference type="InterPro" id="IPR036291">
    <property type="entry name" value="NAD(P)-bd_dom_sf"/>
</dbReference>
<dbReference type="CDD" id="cd05233">
    <property type="entry name" value="SDR_c"/>
    <property type="match status" value="1"/>
</dbReference>
<comment type="caution">
    <text evidence="4">The sequence shown here is derived from an EMBL/GenBank/DDBJ whole genome shotgun (WGS) entry which is preliminary data.</text>
</comment>
<dbReference type="PRINTS" id="PR00080">
    <property type="entry name" value="SDRFAMILY"/>
</dbReference>
<dbReference type="OrthoDB" id="9810734at2"/>
<dbReference type="Proteomes" id="UP000264217">
    <property type="component" value="Unassembled WGS sequence"/>
</dbReference>
<dbReference type="GO" id="GO:0016020">
    <property type="term" value="C:membrane"/>
    <property type="evidence" value="ECO:0007669"/>
    <property type="project" value="TreeGrafter"/>
</dbReference>
<dbReference type="InterPro" id="IPR020904">
    <property type="entry name" value="Sc_DH/Rdtase_CS"/>
</dbReference>
<dbReference type="RefSeq" id="WP_117391764.1">
    <property type="nucleotide sequence ID" value="NZ_QWDC01000002.1"/>
</dbReference>
<gene>
    <name evidence="4" type="ORF">D0C36_11440</name>
</gene>
<dbReference type="Gene3D" id="3.40.50.720">
    <property type="entry name" value="NAD(P)-binding Rossmann-like Domain"/>
    <property type="match status" value="1"/>
</dbReference>
<dbReference type="InterPro" id="IPR002347">
    <property type="entry name" value="SDR_fam"/>
</dbReference>
<dbReference type="EMBL" id="QWDC01000002">
    <property type="protein sequence ID" value="RFZ92053.1"/>
    <property type="molecule type" value="Genomic_DNA"/>
</dbReference>
<dbReference type="PANTHER" id="PTHR44196">
    <property type="entry name" value="DEHYDROGENASE/REDUCTASE SDR FAMILY MEMBER 7B"/>
    <property type="match status" value="1"/>
</dbReference>
<evidence type="ECO:0000256" key="1">
    <source>
        <dbReference type="ARBA" id="ARBA00006484"/>
    </source>
</evidence>
<proteinExistence type="inferred from homology"/>
<organism evidence="4 5">
    <name type="scientific">Mucilaginibacter conchicola</name>
    <dbReference type="NCBI Taxonomy" id="2303333"/>
    <lineage>
        <taxon>Bacteria</taxon>
        <taxon>Pseudomonadati</taxon>
        <taxon>Bacteroidota</taxon>
        <taxon>Sphingobacteriia</taxon>
        <taxon>Sphingobacteriales</taxon>
        <taxon>Sphingobacteriaceae</taxon>
        <taxon>Mucilaginibacter</taxon>
    </lineage>
</organism>
<dbReference type="Pfam" id="PF00106">
    <property type="entry name" value="adh_short"/>
    <property type="match status" value="1"/>
</dbReference>
<keyword evidence="5" id="KW-1185">Reference proteome</keyword>
<dbReference type="PANTHER" id="PTHR44196:SF1">
    <property type="entry name" value="DEHYDROGENASE_REDUCTASE SDR FAMILY MEMBER 7B"/>
    <property type="match status" value="1"/>
</dbReference>
<evidence type="ECO:0000313" key="5">
    <source>
        <dbReference type="Proteomes" id="UP000264217"/>
    </source>
</evidence>
<evidence type="ECO:0000313" key="4">
    <source>
        <dbReference type="EMBL" id="RFZ92053.1"/>
    </source>
</evidence>
<protein>
    <submittedName>
        <fullName evidence="4">SDR family oxidoreductase</fullName>
    </submittedName>
</protein>
<sequence length="234" mass="25376">MKNALITGATKGIGRAVSIAFAKQGINLSICSRNEQELSDFAKELQQINPQIKVFTTLADCSKLADVKNFAVFTEKNMGFVDIIVNNVGMYKHVSILNDSDDSFQKQIDTNLMPAYELYRFFGKQMVSVGKGHIFNICSVASLNPIAVAGVYSVTKYALLGLNKVMRLEMQEHGVKVTAVIPGSTLTDSWKGVEVDKNTMVLPEDVASAITNILGMSAGANVDEVIIRPAPGQI</sequence>
<dbReference type="PROSITE" id="PS00061">
    <property type="entry name" value="ADH_SHORT"/>
    <property type="match status" value="1"/>
</dbReference>
<accession>A0A372NRZ4</accession>
<evidence type="ECO:0000256" key="3">
    <source>
        <dbReference type="RuleBase" id="RU000363"/>
    </source>
</evidence>
<reference evidence="4 5" key="1">
    <citation type="submission" date="2018-08" db="EMBL/GenBank/DDBJ databases">
        <title>Mucilaginibacter sp. MYSH2.</title>
        <authorList>
            <person name="Seo T."/>
        </authorList>
    </citation>
    <scope>NUCLEOTIDE SEQUENCE [LARGE SCALE GENOMIC DNA]</scope>
    <source>
        <strain evidence="4 5">MYSH2</strain>
    </source>
</reference>
<dbReference type="AlphaFoldDB" id="A0A372NRZ4"/>
<keyword evidence="2" id="KW-0560">Oxidoreductase</keyword>
<dbReference type="SUPFAM" id="SSF51735">
    <property type="entry name" value="NAD(P)-binding Rossmann-fold domains"/>
    <property type="match status" value="1"/>
</dbReference>